<reference evidence="1 2" key="1">
    <citation type="submission" date="2015-11" db="EMBL/GenBank/DDBJ databases">
        <title>Genomic analysis of 38 Legionella species identifies large and diverse effector repertoires.</title>
        <authorList>
            <person name="Burstein D."/>
            <person name="Amaro F."/>
            <person name="Zusman T."/>
            <person name="Lifshitz Z."/>
            <person name="Cohen O."/>
            <person name="Gilbert J.A."/>
            <person name="Pupko T."/>
            <person name="Shuman H.A."/>
            <person name="Segal G."/>
        </authorList>
    </citation>
    <scope>NUCLEOTIDE SEQUENCE [LARGE SCALE GENOMIC DNA]</scope>
    <source>
        <strain evidence="1 2">ATCC 49180</strain>
    </source>
</reference>
<name>A0A0W0ZYN4_9GAMM</name>
<dbReference type="Proteomes" id="UP000054693">
    <property type="component" value="Unassembled WGS sequence"/>
</dbReference>
<dbReference type="OrthoDB" id="5631665at2"/>
<accession>A0A0W0ZYN4</accession>
<dbReference type="STRING" id="40335.Ltuc_2057"/>
<dbReference type="PATRIC" id="fig|40335.7.peg.2189"/>
<evidence type="ECO:0000313" key="1">
    <source>
        <dbReference type="EMBL" id="KTD74210.1"/>
    </source>
</evidence>
<dbReference type="AlphaFoldDB" id="A0A0W0ZYN4"/>
<protein>
    <submittedName>
        <fullName evidence="1">Uncharacterized protein</fullName>
    </submittedName>
</protein>
<keyword evidence="2" id="KW-1185">Reference proteome</keyword>
<gene>
    <name evidence="1" type="ORF">Ltuc_2057</name>
</gene>
<proteinExistence type="predicted"/>
<organism evidence="1 2">
    <name type="scientific">Legionella tucsonensis</name>
    <dbReference type="NCBI Taxonomy" id="40335"/>
    <lineage>
        <taxon>Bacteria</taxon>
        <taxon>Pseudomonadati</taxon>
        <taxon>Pseudomonadota</taxon>
        <taxon>Gammaproteobacteria</taxon>
        <taxon>Legionellales</taxon>
        <taxon>Legionellaceae</taxon>
        <taxon>Legionella</taxon>
    </lineage>
</organism>
<comment type="caution">
    <text evidence="1">The sequence shown here is derived from an EMBL/GenBank/DDBJ whole genome shotgun (WGS) entry which is preliminary data.</text>
</comment>
<dbReference type="RefSeq" id="WP_058521180.1">
    <property type="nucleotide sequence ID" value="NZ_CAAAIP010000006.1"/>
</dbReference>
<evidence type="ECO:0000313" key="2">
    <source>
        <dbReference type="Proteomes" id="UP000054693"/>
    </source>
</evidence>
<sequence length="724" mass="83884">MPDNYGLAPISDAQEALDAWESFFGRFFSPEIPKGVDVAFNPELRQFTPRKKKDAKYKHPGFRDQETLELPIDAERTLHSDDFDDFLNGNTVTIPERITLTPEGLQKVEKAIDRGDYEDEALKKEDNTFYALWLFKQNKITRQQMTTILARAQIPKEYPLQETFHIFDDQGKLTKEAQELWIPALRRGWYGKEFTKEQLSRLLLLIATLPKSEQIFFISKDNPNIVSPVRRELGNALHINNAWHKTTYKGETYDLHFSFGAIEAVQIAKHGVNGAAASRAKLGKVGIDEVREGVEFYYRPTAISMPDSGVEATTKGIHGYDDSPPPAVTAHDVFHSKLHNTIRPEFHMMLNHMSQIINKHTKQKWSKTIWELVDREFHSFQYETIKDLTPSKGAVLFMEMLHRNGKDPALLFRKYSPPELSDDGFVIVWDMVNHPDVWKKLYKVDIDQIDYPYDELIEKMKAFKKEVGSKHKHPEILRLKYHFFNVITNNTEFKKICNILDSLGDKLILEKNQKTTDKDQKLVFGKYTKGGDKNLTILKFKNFGQEVQIDATSVKQLIPILVNMQLASKFNFGEKQDVAIREELQKISSEFKSTYHESKFSKKQLETSVSTLPSLTAKLDFLEECYEEIIHSKGYTRRHGTADNMFSFFKNPLTTSQREHIILLKEKLNELITEYQKENNLDTDAIKELEWCMKNRGSNLYLCNTDRFYLHLDSTVPSARISKN</sequence>
<dbReference type="EMBL" id="LNZA01000001">
    <property type="protein sequence ID" value="KTD74210.1"/>
    <property type="molecule type" value="Genomic_DNA"/>
</dbReference>